<dbReference type="Proteomes" id="UP001163603">
    <property type="component" value="Chromosome 6"/>
</dbReference>
<protein>
    <submittedName>
        <fullName evidence="1">Uncharacterized protein</fullName>
    </submittedName>
</protein>
<accession>A0ACC0YI97</accession>
<evidence type="ECO:0000313" key="2">
    <source>
        <dbReference type="Proteomes" id="UP001163603"/>
    </source>
</evidence>
<dbReference type="EMBL" id="CM047741">
    <property type="protein sequence ID" value="KAJ0038024.1"/>
    <property type="molecule type" value="Genomic_DNA"/>
</dbReference>
<sequence>MDLECDHLISLAKSELKRSDVADNLSGESKLSEVRTSSGMFIAKVKQLPSLQRLFIVENGILNADVAKSSLWFGLRCLCFLSSCFTKGVSFSILPAISQLGLLFLGASFSSNSILQRNNDEKKREFKLKEDDILRFGRLILPATILEISKTRELFSGEPSTTLKSSSIFASRSLVWPYYNNAEGFLLLGFLSHNEQYWALSCC</sequence>
<proteinExistence type="predicted"/>
<name>A0ACC0YI97_9ROSI</name>
<reference evidence="2" key="1">
    <citation type="journal article" date="2023" name="G3 (Bethesda)">
        <title>Genome assembly and association tests identify interacting loci associated with vigor, precocity, and sex in interspecific pistachio rootstocks.</title>
        <authorList>
            <person name="Palmer W."/>
            <person name="Jacygrad E."/>
            <person name="Sagayaradj S."/>
            <person name="Cavanaugh K."/>
            <person name="Han R."/>
            <person name="Bertier L."/>
            <person name="Beede B."/>
            <person name="Kafkas S."/>
            <person name="Golino D."/>
            <person name="Preece J."/>
            <person name="Michelmore R."/>
        </authorList>
    </citation>
    <scope>NUCLEOTIDE SEQUENCE [LARGE SCALE GENOMIC DNA]</scope>
</reference>
<gene>
    <name evidence="1" type="ORF">Pint_22384</name>
</gene>
<keyword evidence="2" id="KW-1185">Reference proteome</keyword>
<organism evidence="1 2">
    <name type="scientific">Pistacia integerrima</name>
    <dbReference type="NCBI Taxonomy" id="434235"/>
    <lineage>
        <taxon>Eukaryota</taxon>
        <taxon>Viridiplantae</taxon>
        <taxon>Streptophyta</taxon>
        <taxon>Embryophyta</taxon>
        <taxon>Tracheophyta</taxon>
        <taxon>Spermatophyta</taxon>
        <taxon>Magnoliopsida</taxon>
        <taxon>eudicotyledons</taxon>
        <taxon>Gunneridae</taxon>
        <taxon>Pentapetalae</taxon>
        <taxon>rosids</taxon>
        <taxon>malvids</taxon>
        <taxon>Sapindales</taxon>
        <taxon>Anacardiaceae</taxon>
        <taxon>Pistacia</taxon>
    </lineage>
</organism>
<comment type="caution">
    <text evidence="1">The sequence shown here is derived from an EMBL/GenBank/DDBJ whole genome shotgun (WGS) entry which is preliminary data.</text>
</comment>
<evidence type="ECO:0000313" key="1">
    <source>
        <dbReference type="EMBL" id="KAJ0038024.1"/>
    </source>
</evidence>